<feature type="domain" description="ABC transporter" evidence="6">
    <location>
        <begin position="428"/>
        <end position="641"/>
    </location>
</feature>
<dbReference type="SMART" id="SM00382">
    <property type="entry name" value="AAA"/>
    <property type="match status" value="2"/>
</dbReference>
<dbReference type="FunFam" id="3.40.50.300:FF:000011">
    <property type="entry name" value="Putative ABC transporter ATP-binding component"/>
    <property type="match status" value="1"/>
</dbReference>
<evidence type="ECO:0000313" key="8">
    <source>
        <dbReference type="WBParaSite" id="TCONS_00003959.p1"/>
    </source>
</evidence>
<feature type="compositionally biased region" description="Basic and acidic residues" evidence="5">
    <location>
        <begin position="778"/>
        <end position="791"/>
    </location>
</feature>
<dbReference type="InterPro" id="IPR050611">
    <property type="entry name" value="ABCF"/>
</dbReference>
<feature type="region of interest" description="Disordered" evidence="5">
    <location>
        <begin position="358"/>
        <end position="398"/>
    </location>
</feature>
<evidence type="ECO:0000313" key="7">
    <source>
        <dbReference type="Proteomes" id="UP000035681"/>
    </source>
</evidence>
<dbReference type="GO" id="GO:0016887">
    <property type="term" value="F:ATP hydrolysis activity"/>
    <property type="evidence" value="ECO:0007669"/>
    <property type="project" value="InterPro"/>
</dbReference>
<feature type="compositionally biased region" description="Basic and acidic residues" evidence="5">
    <location>
        <begin position="710"/>
        <end position="727"/>
    </location>
</feature>
<feature type="region of interest" description="Disordered" evidence="5">
    <location>
        <begin position="703"/>
        <end position="791"/>
    </location>
</feature>
<dbReference type="Pfam" id="PF12848">
    <property type="entry name" value="ABC_tran_Xtn"/>
    <property type="match status" value="1"/>
</dbReference>
<organism evidence="7 8">
    <name type="scientific">Strongyloides stercoralis</name>
    <name type="common">Threadworm</name>
    <dbReference type="NCBI Taxonomy" id="6248"/>
    <lineage>
        <taxon>Eukaryota</taxon>
        <taxon>Metazoa</taxon>
        <taxon>Ecdysozoa</taxon>
        <taxon>Nematoda</taxon>
        <taxon>Chromadorea</taxon>
        <taxon>Rhabditida</taxon>
        <taxon>Tylenchina</taxon>
        <taxon>Panagrolaimomorpha</taxon>
        <taxon>Strongyloidoidea</taxon>
        <taxon>Strongyloididae</taxon>
        <taxon>Strongyloides</taxon>
    </lineage>
</organism>
<dbReference type="InterPro" id="IPR032781">
    <property type="entry name" value="ABC_tran_Xtn"/>
</dbReference>
<dbReference type="FunFam" id="3.40.50.300:FF:002050">
    <property type="entry name" value="ABC transporter, class F"/>
    <property type="match status" value="1"/>
</dbReference>
<feature type="domain" description="ABC transporter" evidence="6">
    <location>
        <begin position="101"/>
        <end position="345"/>
    </location>
</feature>
<keyword evidence="2" id="KW-0677">Repeat</keyword>
<name>A0AAF5CZ60_STRER</name>
<dbReference type="PROSITE" id="PS50893">
    <property type="entry name" value="ABC_TRANSPORTER_2"/>
    <property type="match status" value="2"/>
</dbReference>
<dbReference type="Pfam" id="PF00005">
    <property type="entry name" value="ABC_tran"/>
    <property type="match status" value="2"/>
</dbReference>
<dbReference type="WBParaSite" id="TCONS_00003959.p1">
    <property type="protein sequence ID" value="TCONS_00003959.p1"/>
    <property type="gene ID" value="XLOC_000761"/>
</dbReference>
<sequence>FLKNCIHKMSSAKLTSEMNNLDLNKDVKKLSKKELKKLAKKAEYEKEIQSMGSTYDPDKKESFENEVGGIGSSLNVGDQFTVSQQTKTLVQEAQDETSKDIKVTNFDITAAGKLLFNKAELIIAHGRRYGLVGPNGQGKTTLLKHIATRKLNIPSSIDILYCEQEIKVDKTSAIYAVLNSDTTRLQLLEKEKELIQKLEDGDVNAGEELQTITNELRNIGADAAEPKARRILAGLGFSREMQEKACEDFSGGWRMRISLARALFLEPTLLLLDEPTNHLDLNAVIWLDNYLQTWKNTLLIVSHDQGFLDSVCTDIIHLQDQKLYYYKGNYSKFKEMHEQKMKEHLKAYEQQQKTLTALKKGGKSKKQATEEIKNKMTHKTNKEKKGKHGISAMGNEDDAPPPELLQRIKEYQVKFNFPDPTPLPPPVLGLHSVNFQYGDNVLFKNVDFGVDMSSRIAIVGPNGVGKSTLLKLLYGKIQPTQGEQRKHRQLRIGWFDQHANESLNGEQSPVEFLVTKFGLDYQDARKTLGTTGLAAHAHTVKIKDLSGGQKSRVALADLALGNPDILILDEPTNNLDIESIHALANAINNFSGGVVMVTHDERLIRETECTLWIVEDKNIYEIDGDFDTYKEEILRSLGESLVKNFTISMVSSRKLKNKSKKSIGIQKKGITKKQAVKDEVAMEVDGEIIKSSKKDMGKLIKERKQHQRWKGNDEHPDVPEPKSEFTKRNLSRIGRGDLKVTSKTGKKTTTETSKNKCIPGRLLTKKALKKINKSKKRELKEKEKKMNTMES</sequence>
<protein>
    <submittedName>
        <fullName evidence="8">ABC transporter domain-containing protein</fullName>
    </submittedName>
</protein>
<accession>A0AAF5CZ60</accession>
<reference evidence="8" key="1">
    <citation type="submission" date="2024-02" db="UniProtKB">
        <authorList>
            <consortium name="WormBaseParasite"/>
        </authorList>
    </citation>
    <scope>IDENTIFICATION</scope>
</reference>
<evidence type="ECO:0000256" key="2">
    <source>
        <dbReference type="ARBA" id="ARBA00022737"/>
    </source>
</evidence>
<dbReference type="SUPFAM" id="SSF52540">
    <property type="entry name" value="P-loop containing nucleoside triphosphate hydrolases"/>
    <property type="match status" value="2"/>
</dbReference>
<dbReference type="InterPro" id="IPR017871">
    <property type="entry name" value="ABC_transporter-like_CS"/>
</dbReference>
<keyword evidence="7" id="KW-1185">Reference proteome</keyword>
<feature type="compositionally biased region" description="Basic residues" evidence="5">
    <location>
        <begin position="763"/>
        <end position="777"/>
    </location>
</feature>
<dbReference type="PROSITE" id="PS00211">
    <property type="entry name" value="ABC_TRANSPORTER_1"/>
    <property type="match status" value="2"/>
</dbReference>
<dbReference type="Gene3D" id="3.40.50.300">
    <property type="entry name" value="P-loop containing nucleotide triphosphate hydrolases"/>
    <property type="match status" value="2"/>
</dbReference>
<dbReference type="AlphaFoldDB" id="A0AAF5CZ60"/>
<dbReference type="CDD" id="cd03221">
    <property type="entry name" value="ABCF_EF-3"/>
    <property type="match status" value="2"/>
</dbReference>
<evidence type="ECO:0000256" key="3">
    <source>
        <dbReference type="ARBA" id="ARBA00022741"/>
    </source>
</evidence>
<evidence type="ECO:0000256" key="4">
    <source>
        <dbReference type="ARBA" id="ARBA00022840"/>
    </source>
</evidence>
<dbReference type="InterPro" id="IPR027417">
    <property type="entry name" value="P-loop_NTPase"/>
</dbReference>
<dbReference type="InterPro" id="IPR003593">
    <property type="entry name" value="AAA+_ATPase"/>
</dbReference>
<comment type="similarity">
    <text evidence="1">Belongs to the ABC transporter superfamily. ABCF family. EF3 subfamily.</text>
</comment>
<evidence type="ECO:0000256" key="5">
    <source>
        <dbReference type="SAM" id="MobiDB-lite"/>
    </source>
</evidence>
<evidence type="ECO:0000259" key="6">
    <source>
        <dbReference type="PROSITE" id="PS50893"/>
    </source>
</evidence>
<keyword evidence="4" id="KW-0067">ATP-binding</keyword>
<dbReference type="PANTHER" id="PTHR19211:SF14">
    <property type="entry name" value="ATP-BINDING CASSETTE SUB-FAMILY F MEMBER 1"/>
    <property type="match status" value="1"/>
</dbReference>
<proteinExistence type="inferred from homology"/>
<dbReference type="PANTHER" id="PTHR19211">
    <property type="entry name" value="ATP-BINDING TRANSPORT PROTEIN-RELATED"/>
    <property type="match status" value="1"/>
</dbReference>
<dbReference type="InterPro" id="IPR003439">
    <property type="entry name" value="ABC_transporter-like_ATP-bd"/>
</dbReference>
<keyword evidence="3" id="KW-0547">Nucleotide-binding</keyword>
<evidence type="ECO:0000256" key="1">
    <source>
        <dbReference type="ARBA" id="ARBA00011054"/>
    </source>
</evidence>
<dbReference type="Proteomes" id="UP000035681">
    <property type="component" value="Unplaced"/>
</dbReference>
<feature type="compositionally biased region" description="Basic residues" evidence="5">
    <location>
        <begin position="375"/>
        <end position="388"/>
    </location>
</feature>
<dbReference type="NCBIfam" id="NF000355">
    <property type="entry name" value="ribo_prot_ABC_F"/>
    <property type="match status" value="1"/>
</dbReference>
<dbReference type="GO" id="GO:0005524">
    <property type="term" value="F:ATP binding"/>
    <property type="evidence" value="ECO:0007669"/>
    <property type="project" value="UniProtKB-KW"/>
</dbReference>